<protein>
    <recommendedName>
        <fullName evidence="3">Calx-beta domain-containing protein</fullName>
    </recommendedName>
</protein>
<proteinExistence type="predicted"/>
<sequence length="90" mass="9760">YEGIIIVRNGGTHGAVSVRWNITRNSTDRTPVSADLNPVSGTLRFAEGQMNAVLPLNITQDNLPEEAEAFILRLIPESVQGGAEVDEPME</sequence>
<dbReference type="FunFam" id="2.60.40.2030:FF:000017">
    <property type="entry name" value="Adhesion G protein-coupled receptor V1"/>
    <property type="match status" value="1"/>
</dbReference>
<dbReference type="EMBL" id="JAMKFB020000005">
    <property type="protein sequence ID" value="KAL0192898.1"/>
    <property type="molecule type" value="Genomic_DNA"/>
</dbReference>
<dbReference type="Gene3D" id="2.60.40.2030">
    <property type="match status" value="1"/>
</dbReference>
<evidence type="ECO:0008006" key="3">
    <source>
        <dbReference type="Google" id="ProtNLM"/>
    </source>
</evidence>
<accession>A0ABD0R3L6</accession>
<dbReference type="PANTHER" id="PTHR46682">
    <property type="entry name" value="ADHESION G-PROTEIN COUPLED RECEPTOR V1"/>
    <property type="match status" value="1"/>
</dbReference>
<dbReference type="SUPFAM" id="SSF141072">
    <property type="entry name" value="CalX-like"/>
    <property type="match status" value="1"/>
</dbReference>
<comment type="caution">
    <text evidence="1">The sequence shown here is derived from an EMBL/GenBank/DDBJ whole genome shotgun (WGS) entry which is preliminary data.</text>
</comment>
<dbReference type="InterPro" id="IPR038081">
    <property type="entry name" value="CalX-like_sf"/>
</dbReference>
<dbReference type="PANTHER" id="PTHR46682:SF1">
    <property type="entry name" value="ADHESION G-PROTEIN COUPLED RECEPTOR V1"/>
    <property type="match status" value="1"/>
</dbReference>
<reference evidence="1 2" key="1">
    <citation type="submission" date="2024-05" db="EMBL/GenBank/DDBJ databases">
        <title>Genome sequencing and assembly of Indian major carp, Cirrhinus mrigala (Hamilton, 1822).</title>
        <authorList>
            <person name="Mohindra V."/>
            <person name="Chowdhury L.M."/>
            <person name="Lal K."/>
            <person name="Jena J.K."/>
        </authorList>
    </citation>
    <scope>NUCLEOTIDE SEQUENCE [LARGE SCALE GENOMIC DNA]</scope>
    <source>
        <strain evidence="1">CM1030</strain>
        <tissue evidence="1">Blood</tissue>
    </source>
</reference>
<name>A0ABD0R3L6_CIRMR</name>
<evidence type="ECO:0000313" key="2">
    <source>
        <dbReference type="Proteomes" id="UP001529510"/>
    </source>
</evidence>
<organism evidence="1 2">
    <name type="scientific">Cirrhinus mrigala</name>
    <name type="common">Mrigala</name>
    <dbReference type="NCBI Taxonomy" id="683832"/>
    <lineage>
        <taxon>Eukaryota</taxon>
        <taxon>Metazoa</taxon>
        <taxon>Chordata</taxon>
        <taxon>Craniata</taxon>
        <taxon>Vertebrata</taxon>
        <taxon>Euteleostomi</taxon>
        <taxon>Actinopterygii</taxon>
        <taxon>Neopterygii</taxon>
        <taxon>Teleostei</taxon>
        <taxon>Ostariophysi</taxon>
        <taxon>Cypriniformes</taxon>
        <taxon>Cyprinidae</taxon>
        <taxon>Labeoninae</taxon>
        <taxon>Labeonini</taxon>
        <taxon>Cirrhinus</taxon>
    </lineage>
</organism>
<feature type="non-terminal residue" evidence="1">
    <location>
        <position position="90"/>
    </location>
</feature>
<dbReference type="Proteomes" id="UP001529510">
    <property type="component" value="Unassembled WGS sequence"/>
</dbReference>
<dbReference type="AlphaFoldDB" id="A0ABD0R3L6"/>
<gene>
    <name evidence="1" type="ORF">M9458_011194</name>
</gene>
<keyword evidence="2" id="KW-1185">Reference proteome</keyword>
<feature type="non-terminal residue" evidence="1">
    <location>
        <position position="1"/>
    </location>
</feature>
<evidence type="ECO:0000313" key="1">
    <source>
        <dbReference type="EMBL" id="KAL0192898.1"/>
    </source>
</evidence>
<dbReference type="InterPro" id="IPR026919">
    <property type="entry name" value="ADGRV1"/>
</dbReference>